<name>A0A511MXL4_DEIC1</name>
<reference evidence="2 3" key="1">
    <citation type="submission" date="2019-07" db="EMBL/GenBank/DDBJ databases">
        <title>Whole genome shotgun sequence of Deinococcus cellulosilyticus NBRC 106333.</title>
        <authorList>
            <person name="Hosoyama A."/>
            <person name="Uohara A."/>
            <person name="Ohji S."/>
            <person name="Ichikawa N."/>
        </authorList>
    </citation>
    <scope>NUCLEOTIDE SEQUENCE [LARGE SCALE GENOMIC DNA]</scope>
    <source>
        <strain evidence="2 3">NBRC 106333</strain>
    </source>
</reference>
<comment type="caution">
    <text evidence="2">The sequence shown here is derived from an EMBL/GenBank/DDBJ whole genome shotgun (WGS) entry which is preliminary data.</text>
</comment>
<evidence type="ECO:0000256" key="1">
    <source>
        <dbReference type="SAM" id="MobiDB-lite"/>
    </source>
</evidence>
<gene>
    <name evidence="2" type="ORF">DC3_09770</name>
</gene>
<keyword evidence="3" id="KW-1185">Reference proteome</keyword>
<evidence type="ECO:0000313" key="3">
    <source>
        <dbReference type="Proteomes" id="UP000321306"/>
    </source>
</evidence>
<dbReference type="Proteomes" id="UP000321306">
    <property type="component" value="Unassembled WGS sequence"/>
</dbReference>
<accession>A0A511MXL4</accession>
<organism evidence="2 3">
    <name type="scientific">Deinococcus cellulosilyticus (strain DSM 18568 / NBRC 106333 / KACC 11606 / 5516J-15)</name>
    <dbReference type="NCBI Taxonomy" id="1223518"/>
    <lineage>
        <taxon>Bacteria</taxon>
        <taxon>Thermotogati</taxon>
        <taxon>Deinococcota</taxon>
        <taxon>Deinococci</taxon>
        <taxon>Deinococcales</taxon>
        <taxon>Deinococcaceae</taxon>
        <taxon>Deinococcus</taxon>
    </lineage>
</organism>
<protein>
    <submittedName>
        <fullName evidence="2">Uncharacterized protein</fullName>
    </submittedName>
</protein>
<evidence type="ECO:0000313" key="2">
    <source>
        <dbReference type="EMBL" id="GEM45342.1"/>
    </source>
</evidence>
<proteinExistence type="predicted"/>
<dbReference type="AlphaFoldDB" id="A0A511MXL4"/>
<dbReference type="EMBL" id="BJXB01000003">
    <property type="protein sequence ID" value="GEM45342.1"/>
    <property type="molecule type" value="Genomic_DNA"/>
</dbReference>
<feature type="compositionally biased region" description="Basic and acidic residues" evidence="1">
    <location>
        <begin position="24"/>
        <end position="33"/>
    </location>
</feature>
<sequence length="66" mass="7400">MGKVNLQEPMIPVPCQKRGWGDMGKSDRGQKEDVGAGRWLTPLLTGIWMVLIRQPTKKGWARNPSP</sequence>
<feature type="region of interest" description="Disordered" evidence="1">
    <location>
        <begin position="1"/>
        <end position="33"/>
    </location>
</feature>